<proteinExistence type="predicted"/>
<organism evidence="1 2">
    <name type="scientific">Sphingomonas oligophenolica</name>
    <dbReference type="NCBI Taxonomy" id="301154"/>
    <lineage>
        <taxon>Bacteria</taxon>
        <taxon>Pseudomonadati</taxon>
        <taxon>Pseudomonadota</taxon>
        <taxon>Alphaproteobacteria</taxon>
        <taxon>Sphingomonadales</taxon>
        <taxon>Sphingomonadaceae</taxon>
        <taxon>Sphingomonas</taxon>
    </lineage>
</organism>
<keyword evidence="2" id="KW-1185">Reference proteome</keyword>
<dbReference type="AlphaFoldDB" id="A0A502CEB0"/>
<dbReference type="Proteomes" id="UP000318413">
    <property type="component" value="Unassembled WGS sequence"/>
</dbReference>
<dbReference type="OrthoDB" id="9791494at2"/>
<protein>
    <submittedName>
        <fullName evidence="1">Uncharacterized protein</fullName>
    </submittedName>
</protein>
<gene>
    <name evidence="1" type="ORF">EAH84_11170</name>
</gene>
<dbReference type="RefSeq" id="WP_140871973.1">
    <property type="nucleotide sequence ID" value="NZ_RCZK01000008.1"/>
</dbReference>
<name>A0A502CEB0_9SPHN</name>
<evidence type="ECO:0000313" key="1">
    <source>
        <dbReference type="EMBL" id="TPG12035.1"/>
    </source>
</evidence>
<accession>A0A502CEB0</accession>
<comment type="caution">
    <text evidence="1">The sequence shown here is derived from an EMBL/GenBank/DDBJ whole genome shotgun (WGS) entry which is preliminary data.</text>
</comment>
<dbReference type="EMBL" id="RCZK01000008">
    <property type="protein sequence ID" value="TPG12035.1"/>
    <property type="molecule type" value="Genomic_DNA"/>
</dbReference>
<evidence type="ECO:0000313" key="2">
    <source>
        <dbReference type="Proteomes" id="UP000318413"/>
    </source>
</evidence>
<reference evidence="1 2" key="1">
    <citation type="journal article" date="2019" name="Environ. Microbiol.">
        <title>Species interactions and distinct microbial communities in high Arctic permafrost affected cryosols are associated with the CH4 and CO2 gas fluxes.</title>
        <authorList>
            <person name="Altshuler I."/>
            <person name="Hamel J."/>
            <person name="Turney S."/>
            <person name="Magnuson E."/>
            <person name="Levesque R."/>
            <person name="Greer C."/>
            <person name="Whyte L.G."/>
        </authorList>
    </citation>
    <scope>NUCLEOTIDE SEQUENCE [LARGE SCALE GENOMIC DNA]</scope>
    <source>
        <strain evidence="1 2">S5.1</strain>
    </source>
</reference>
<sequence>MHRVTVIGTIDEESATVAQPAHHIVDRAVLDRQLDTGDRRVPPAIVAKFYPLPISKMQGNAPRVRREYLQLVIHRVEVGDRYVRISGQNAML</sequence>